<feature type="transmembrane region" description="Helical" evidence="1">
    <location>
        <begin position="48"/>
        <end position="68"/>
    </location>
</feature>
<evidence type="ECO:0000313" key="3">
    <source>
        <dbReference type="Proteomes" id="UP000254575"/>
    </source>
</evidence>
<dbReference type="Proteomes" id="UP000254575">
    <property type="component" value="Unassembled WGS sequence"/>
</dbReference>
<sequence length="70" mass="8161">MFFLTLFILIFICGWLISAWHCRHQRQELLRHFILPTYAFIAARENGLWHAVLLQIIGGIGLAITLIIQQ</sequence>
<evidence type="ECO:0000256" key="1">
    <source>
        <dbReference type="SAM" id="Phobius"/>
    </source>
</evidence>
<keyword evidence="1" id="KW-0472">Membrane</keyword>
<keyword evidence="3" id="KW-1185">Reference proteome</keyword>
<gene>
    <name evidence="2" type="ORF">NCTC10717_01791</name>
</gene>
<evidence type="ECO:0000313" key="2">
    <source>
        <dbReference type="EMBL" id="SUO98052.1"/>
    </source>
</evidence>
<keyword evidence="1" id="KW-0812">Transmembrane</keyword>
<accession>A0A380N0F9</accession>
<organism evidence="2 3">
    <name type="scientific">Suttonella indologenes</name>
    <dbReference type="NCBI Taxonomy" id="13276"/>
    <lineage>
        <taxon>Bacteria</taxon>
        <taxon>Pseudomonadati</taxon>
        <taxon>Pseudomonadota</taxon>
        <taxon>Gammaproteobacteria</taxon>
        <taxon>Cardiobacteriales</taxon>
        <taxon>Cardiobacteriaceae</taxon>
        <taxon>Suttonella</taxon>
    </lineage>
</organism>
<keyword evidence="1" id="KW-1133">Transmembrane helix</keyword>
<proteinExistence type="predicted"/>
<name>A0A380N0F9_9GAMM</name>
<protein>
    <submittedName>
        <fullName evidence="2">Uncharacterized protein</fullName>
    </submittedName>
</protein>
<dbReference type="AlphaFoldDB" id="A0A380N0F9"/>
<dbReference type="RefSeq" id="WP_115218925.1">
    <property type="nucleotide sequence ID" value="NZ_UHIA01000004.1"/>
</dbReference>
<dbReference type="EMBL" id="UHIA01000004">
    <property type="protein sequence ID" value="SUO98052.1"/>
    <property type="molecule type" value="Genomic_DNA"/>
</dbReference>
<reference evidence="2 3" key="1">
    <citation type="submission" date="2018-06" db="EMBL/GenBank/DDBJ databases">
        <authorList>
            <consortium name="Pathogen Informatics"/>
            <person name="Doyle S."/>
        </authorList>
    </citation>
    <scope>NUCLEOTIDE SEQUENCE [LARGE SCALE GENOMIC DNA]</scope>
    <source>
        <strain evidence="2 3">NCTC10717</strain>
    </source>
</reference>